<dbReference type="InterPro" id="IPR032710">
    <property type="entry name" value="NTF2-like_dom_sf"/>
</dbReference>
<protein>
    <recommendedName>
        <fullName evidence="2">Tim44-like domain-containing protein</fullName>
    </recommendedName>
</protein>
<evidence type="ECO:0000313" key="4">
    <source>
        <dbReference type="Proteomes" id="UP000017837"/>
    </source>
</evidence>
<dbReference type="Proteomes" id="UP000017837">
    <property type="component" value="Unassembled WGS sequence"/>
</dbReference>
<reference evidence="3 4" key="1">
    <citation type="journal article" date="2014" name="Nature">
        <title>Sequential evolution of bacterial morphology by co-option of a developmental regulator.</title>
        <authorList>
            <person name="Jiang C."/>
            <person name="Brown P.J."/>
            <person name="Ducret A."/>
            <person name="Brun Y.V."/>
        </authorList>
    </citation>
    <scope>NUCLEOTIDE SEQUENCE [LARGE SCALE GENOMIC DNA]</scope>
    <source>
        <strain evidence="3 4">DSM 16100</strain>
    </source>
</reference>
<feature type="transmembrane region" description="Helical" evidence="1">
    <location>
        <begin position="6"/>
        <end position="25"/>
    </location>
</feature>
<evidence type="ECO:0000256" key="1">
    <source>
        <dbReference type="SAM" id="Phobius"/>
    </source>
</evidence>
<dbReference type="STRING" id="1121022.GCA_000376105_01024"/>
<evidence type="ECO:0000259" key="2">
    <source>
        <dbReference type="SMART" id="SM00978"/>
    </source>
</evidence>
<dbReference type="PATRIC" id="fig|1121022.4.peg.1970"/>
<keyword evidence="1" id="KW-1133">Transmembrane helix</keyword>
<dbReference type="NCBIfam" id="NF033779">
    <property type="entry name" value="Tim44_TimA_adap"/>
    <property type="match status" value="1"/>
</dbReference>
<dbReference type="RefSeq" id="WP_018080692.1">
    <property type="nucleotide sequence ID" value="NZ_AQWM01000002.1"/>
</dbReference>
<dbReference type="SUPFAM" id="SSF54427">
    <property type="entry name" value="NTF2-like"/>
    <property type="match status" value="1"/>
</dbReference>
<comment type="caution">
    <text evidence="3">The sequence shown here is derived from an EMBL/GenBank/DDBJ whole genome shotgun (WGS) entry which is preliminary data.</text>
</comment>
<keyword evidence="1" id="KW-0472">Membrane</keyword>
<organism evidence="3 4">
    <name type="scientific">Asticcacaulis benevestitus DSM 16100 = ATCC BAA-896</name>
    <dbReference type="NCBI Taxonomy" id="1121022"/>
    <lineage>
        <taxon>Bacteria</taxon>
        <taxon>Pseudomonadati</taxon>
        <taxon>Pseudomonadota</taxon>
        <taxon>Alphaproteobacteria</taxon>
        <taxon>Caulobacterales</taxon>
        <taxon>Caulobacteraceae</taxon>
        <taxon>Asticcacaulis</taxon>
    </lineage>
</organism>
<dbReference type="SMART" id="SM00978">
    <property type="entry name" value="Tim44"/>
    <property type="match status" value="1"/>
</dbReference>
<name>V4PW33_9CAUL</name>
<gene>
    <name evidence="3" type="ORF">ABENE_09750</name>
</gene>
<dbReference type="Gene3D" id="3.10.450.240">
    <property type="match status" value="1"/>
</dbReference>
<dbReference type="AlphaFoldDB" id="V4PW33"/>
<proteinExistence type="predicted"/>
<dbReference type="Pfam" id="PF04280">
    <property type="entry name" value="Tim44"/>
    <property type="match status" value="1"/>
</dbReference>
<keyword evidence="1" id="KW-0812">Transmembrane</keyword>
<keyword evidence="4" id="KW-1185">Reference proteome</keyword>
<sequence length="245" mass="27420">MNDVIPLVIFAVVAVVILVNLYNVLGRKVGFRADEKAATPKTEESMELGARAERAVEGPRLPNLENLKTRDANFNEINFLEKARETYEQVVVAFHKGELDAVKDKLSDKVMTSFSQAVQARTAPPANTLSFVDTPKTDIDTIEFKEDVAQIRVRFLSELVYEDPMPAATPELVETAVVETPAPTVEPVKKTRAKKVEPKVERPAKVEPFVPHKTYKRTAEYWTFQKGLKSPNTPWLLTKVEAAKA</sequence>
<evidence type="ECO:0000313" key="3">
    <source>
        <dbReference type="EMBL" id="ESQ91609.1"/>
    </source>
</evidence>
<feature type="domain" description="Tim44-like" evidence="2">
    <location>
        <begin position="60"/>
        <end position="242"/>
    </location>
</feature>
<dbReference type="eggNOG" id="COG4395">
    <property type="taxonomic scope" value="Bacteria"/>
</dbReference>
<dbReference type="EMBL" id="AWGB01000016">
    <property type="protein sequence ID" value="ESQ91609.1"/>
    <property type="molecule type" value="Genomic_DNA"/>
</dbReference>
<dbReference type="OrthoDB" id="9798618at2"/>
<dbReference type="InterPro" id="IPR007379">
    <property type="entry name" value="Tim44-like_dom"/>
</dbReference>
<accession>V4PW33</accession>